<evidence type="ECO:0000313" key="2">
    <source>
        <dbReference type="EMBL" id="QQD16939.1"/>
    </source>
</evidence>
<evidence type="ECO:0000256" key="1">
    <source>
        <dbReference type="SAM" id="SignalP"/>
    </source>
</evidence>
<feature type="chain" id="PRO_5032280003" evidence="1">
    <location>
        <begin position="35"/>
        <end position="162"/>
    </location>
</feature>
<dbReference type="KEGG" id="snan:I6N98_11150"/>
<dbReference type="Proteomes" id="UP000596063">
    <property type="component" value="Chromosome"/>
</dbReference>
<dbReference type="EMBL" id="CP066167">
    <property type="protein sequence ID" value="QQD16939.1"/>
    <property type="molecule type" value="Genomic_DNA"/>
</dbReference>
<sequence>MKPRNSSSDKCTPRLRIGYITAALALLLSNSACFADSRWSGDAGSLTLPRNHQPGYQPTIRFCIELDKESGRYNAHNDIQARFNRIWMNQHKAKTNNDAQAELLKLAVKALYKSFYQRSAGAQRFLPDQDGRIKIQRVSRYQLDYNVRANSDALQLGVDLSF</sequence>
<keyword evidence="1" id="KW-0732">Signal</keyword>
<keyword evidence="3" id="KW-1185">Reference proteome</keyword>
<proteinExistence type="predicted"/>
<accession>A0A7T4QYD3</accession>
<reference evidence="2 3" key="1">
    <citation type="submission" date="2020-12" db="EMBL/GenBank/DDBJ databases">
        <authorList>
            <person name="Shan Y."/>
        </authorList>
    </citation>
    <scope>NUCLEOTIDE SEQUENCE [LARGE SCALE GENOMIC DNA]</scope>
    <source>
        <strain evidence="3">csc3.9</strain>
    </source>
</reference>
<protein>
    <submittedName>
        <fullName evidence="2">Uncharacterized protein</fullName>
    </submittedName>
</protein>
<feature type="signal peptide" evidence="1">
    <location>
        <begin position="1"/>
        <end position="34"/>
    </location>
</feature>
<dbReference type="RefSeq" id="WP_198568441.1">
    <property type="nucleotide sequence ID" value="NZ_CP066167.1"/>
</dbReference>
<evidence type="ECO:0000313" key="3">
    <source>
        <dbReference type="Proteomes" id="UP000596063"/>
    </source>
</evidence>
<organism evidence="2 3">
    <name type="scientific">Spongiibacter nanhainus</name>
    <dbReference type="NCBI Taxonomy" id="2794344"/>
    <lineage>
        <taxon>Bacteria</taxon>
        <taxon>Pseudomonadati</taxon>
        <taxon>Pseudomonadota</taxon>
        <taxon>Gammaproteobacteria</taxon>
        <taxon>Cellvibrionales</taxon>
        <taxon>Spongiibacteraceae</taxon>
        <taxon>Spongiibacter</taxon>
    </lineage>
</organism>
<dbReference type="AlphaFoldDB" id="A0A7T4QYD3"/>
<gene>
    <name evidence="2" type="ORF">I6N98_11150</name>
</gene>
<name>A0A7T4QYD3_9GAMM</name>